<proteinExistence type="predicted"/>
<gene>
    <name evidence="1" type="ORF">F7Q92_19695</name>
</gene>
<dbReference type="Gene3D" id="3.10.350.10">
    <property type="entry name" value="LysM domain"/>
    <property type="match status" value="1"/>
</dbReference>
<dbReference type="OrthoDB" id="8602627at2"/>
<evidence type="ECO:0000313" key="1">
    <source>
        <dbReference type="EMBL" id="KAB0574345.1"/>
    </source>
</evidence>
<name>A0A643F723_IDEDE</name>
<dbReference type="AlphaFoldDB" id="A0A643F723"/>
<reference evidence="1 2" key="1">
    <citation type="submission" date="2019-09" db="EMBL/GenBank/DDBJ databases">
        <title>Draft genome sequences of 48 bacterial type strains from the CCUG.</title>
        <authorList>
            <person name="Tunovic T."/>
            <person name="Pineiro-Iglesias B."/>
            <person name="Unosson C."/>
            <person name="Inganas E."/>
            <person name="Ohlen M."/>
            <person name="Cardew S."/>
            <person name="Jensie-Markopoulos S."/>
            <person name="Salva-Serra F."/>
            <person name="Jaen-Luchoro D."/>
            <person name="Karlsson R."/>
            <person name="Svensson-Stadler L."/>
            <person name="Chun J."/>
            <person name="Moore E."/>
        </authorList>
    </citation>
    <scope>NUCLEOTIDE SEQUENCE [LARGE SCALE GENOMIC DNA]</scope>
    <source>
        <strain evidence="1 2">CCUG 30977</strain>
    </source>
</reference>
<protein>
    <submittedName>
        <fullName evidence="1">LysM peptidoglycan-binding domain-containing protein</fullName>
    </submittedName>
</protein>
<dbReference type="InterPro" id="IPR018392">
    <property type="entry name" value="LysM"/>
</dbReference>
<dbReference type="CDD" id="cd00118">
    <property type="entry name" value="LysM"/>
    <property type="match status" value="1"/>
</dbReference>
<accession>A0A643F723</accession>
<dbReference type="InterPro" id="IPR036779">
    <property type="entry name" value="LysM_dom_sf"/>
</dbReference>
<keyword evidence="2" id="KW-1185">Reference proteome</keyword>
<dbReference type="Proteomes" id="UP000430120">
    <property type="component" value="Unassembled WGS sequence"/>
</dbReference>
<dbReference type="EMBL" id="VZPB01000076">
    <property type="protein sequence ID" value="KAB0574345.1"/>
    <property type="molecule type" value="Genomic_DNA"/>
</dbReference>
<dbReference type="RefSeq" id="WP_151125781.1">
    <property type="nucleotide sequence ID" value="NZ_CP088081.1"/>
</dbReference>
<sequence length="96" mass="10951">MFLKHSRYQDARRFEPAADGSLRCKGTRAREIGPAPGVIEHVVREGDRLDLLAGHYYNDPRLWWRILDANPDLDDAALLSMRARAGEVILIPRARD</sequence>
<comment type="caution">
    <text evidence="1">The sequence shown here is derived from an EMBL/GenBank/DDBJ whole genome shotgun (WGS) entry which is preliminary data.</text>
</comment>
<evidence type="ECO:0000313" key="2">
    <source>
        <dbReference type="Proteomes" id="UP000430120"/>
    </source>
</evidence>
<organism evidence="1 2">
    <name type="scientific">Ideonella dechloratans</name>
    <dbReference type="NCBI Taxonomy" id="36863"/>
    <lineage>
        <taxon>Bacteria</taxon>
        <taxon>Pseudomonadati</taxon>
        <taxon>Pseudomonadota</taxon>
        <taxon>Betaproteobacteria</taxon>
        <taxon>Burkholderiales</taxon>
        <taxon>Sphaerotilaceae</taxon>
        <taxon>Ideonella</taxon>
    </lineage>
</organism>